<protein>
    <submittedName>
        <fullName evidence="2">Uncharacterized protein</fullName>
    </submittedName>
</protein>
<feature type="compositionally biased region" description="Polar residues" evidence="1">
    <location>
        <begin position="97"/>
        <end position="122"/>
    </location>
</feature>
<dbReference type="EMBL" id="JADBGQ010000005">
    <property type="protein sequence ID" value="KAG5396871.1"/>
    <property type="molecule type" value="Genomic_DNA"/>
</dbReference>
<comment type="caution">
    <text evidence="2">The sequence shown here is derived from an EMBL/GenBank/DDBJ whole genome shotgun (WGS) entry which is preliminary data.</text>
</comment>
<evidence type="ECO:0000313" key="3">
    <source>
        <dbReference type="Proteomes" id="UP000823674"/>
    </source>
</evidence>
<feature type="compositionally biased region" description="Basic and acidic residues" evidence="1">
    <location>
        <begin position="71"/>
        <end position="80"/>
    </location>
</feature>
<evidence type="ECO:0000313" key="2">
    <source>
        <dbReference type="EMBL" id="KAG5396871.1"/>
    </source>
</evidence>
<name>A0ABQ7MDN0_BRACM</name>
<organism evidence="2 3">
    <name type="scientific">Brassica rapa subsp. trilocularis</name>
    <dbReference type="NCBI Taxonomy" id="1813537"/>
    <lineage>
        <taxon>Eukaryota</taxon>
        <taxon>Viridiplantae</taxon>
        <taxon>Streptophyta</taxon>
        <taxon>Embryophyta</taxon>
        <taxon>Tracheophyta</taxon>
        <taxon>Spermatophyta</taxon>
        <taxon>Magnoliopsida</taxon>
        <taxon>eudicotyledons</taxon>
        <taxon>Gunneridae</taxon>
        <taxon>Pentapetalae</taxon>
        <taxon>rosids</taxon>
        <taxon>malvids</taxon>
        <taxon>Brassicales</taxon>
        <taxon>Brassicaceae</taxon>
        <taxon>Brassiceae</taxon>
        <taxon>Brassica</taxon>
    </lineage>
</organism>
<keyword evidence="3" id="KW-1185">Reference proteome</keyword>
<proteinExistence type="predicted"/>
<sequence>MEEEESKVAVGGGGGSSGKEEVLNLDGIEWVDLFNREMTNASDMKVAEDRFKSLRSFGEFTQTSCGDAAEAAERDDRRSESGVAGFEADGYSIPVTAENSGGEQVCSHASSETSTAEQQFHP</sequence>
<feature type="region of interest" description="Disordered" evidence="1">
    <location>
        <begin position="1"/>
        <end position="21"/>
    </location>
</feature>
<evidence type="ECO:0000256" key="1">
    <source>
        <dbReference type="SAM" id="MobiDB-lite"/>
    </source>
</evidence>
<gene>
    <name evidence="2" type="primary">A05g502810.1_BraROA</name>
    <name evidence="2" type="ORF">IGI04_018685</name>
</gene>
<reference evidence="2 3" key="1">
    <citation type="submission" date="2021-03" db="EMBL/GenBank/DDBJ databases">
        <authorList>
            <person name="King G.J."/>
            <person name="Bancroft I."/>
            <person name="Baten A."/>
            <person name="Bloomfield J."/>
            <person name="Borpatragohain P."/>
            <person name="He Z."/>
            <person name="Irish N."/>
            <person name="Irwin J."/>
            <person name="Liu K."/>
            <person name="Mauleon R.P."/>
            <person name="Moore J."/>
            <person name="Morris R."/>
            <person name="Ostergaard L."/>
            <person name="Wang B."/>
            <person name="Wells R."/>
        </authorList>
    </citation>
    <scope>NUCLEOTIDE SEQUENCE [LARGE SCALE GENOMIC DNA]</scope>
    <source>
        <strain evidence="2">R-o-18</strain>
        <tissue evidence="2">Leaf</tissue>
    </source>
</reference>
<dbReference type="Proteomes" id="UP000823674">
    <property type="component" value="Chromosome A05"/>
</dbReference>
<feature type="region of interest" description="Disordered" evidence="1">
    <location>
        <begin position="65"/>
        <end position="122"/>
    </location>
</feature>
<accession>A0ABQ7MDN0</accession>